<dbReference type="AlphaFoldDB" id="A0A2M3ZR65"/>
<dbReference type="EMBL" id="GGFM01010117">
    <property type="protein sequence ID" value="MBW30868.1"/>
    <property type="molecule type" value="Transcribed_RNA"/>
</dbReference>
<reference evidence="1" key="1">
    <citation type="submission" date="2018-01" db="EMBL/GenBank/DDBJ databases">
        <title>An insight into the sialome of Amazonian anophelines.</title>
        <authorList>
            <person name="Ribeiro J.M."/>
            <person name="Scarpassa V."/>
            <person name="Calvo E."/>
        </authorList>
    </citation>
    <scope>NUCLEOTIDE SEQUENCE</scope>
    <source>
        <tissue evidence="1">Salivary glands</tissue>
    </source>
</reference>
<proteinExistence type="predicted"/>
<accession>A0A2M3ZR65</accession>
<evidence type="ECO:0000313" key="1">
    <source>
        <dbReference type="EMBL" id="MBW30868.1"/>
    </source>
</evidence>
<sequence length="83" mass="9451">MMMMMSAWRRKVLVRPLRKPVVMMVVAVVAEAVVVVAVLAELKVKPKPKPKDPAPVPVLVLRPVLLLPAFGIRERTVSEWWWL</sequence>
<organism evidence="1">
    <name type="scientific">Anopheles braziliensis</name>
    <dbReference type="NCBI Taxonomy" id="58242"/>
    <lineage>
        <taxon>Eukaryota</taxon>
        <taxon>Metazoa</taxon>
        <taxon>Ecdysozoa</taxon>
        <taxon>Arthropoda</taxon>
        <taxon>Hexapoda</taxon>
        <taxon>Insecta</taxon>
        <taxon>Pterygota</taxon>
        <taxon>Neoptera</taxon>
        <taxon>Endopterygota</taxon>
        <taxon>Diptera</taxon>
        <taxon>Nematocera</taxon>
        <taxon>Culicoidea</taxon>
        <taxon>Culicidae</taxon>
        <taxon>Anophelinae</taxon>
        <taxon>Anopheles</taxon>
    </lineage>
</organism>
<name>A0A2M3ZR65_9DIPT</name>
<protein>
    <submittedName>
        <fullName evidence="1">Putative secreted peptide</fullName>
    </submittedName>
</protein>